<evidence type="ECO:0000256" key="2">
    <source>
        <dbReference type="ARBA" id="ARBA00022692"/>
    </source>
</evidence>
<dbReference type="AlphaFoldDB" id="A0A8K0RFE8"/>
<keyword evidence="9" id="KW-1185">Reference proteome</keyword>
<dbReference type="EMBL" id="JAGMVJ010000003">
    <property type="protein sequence ID" value="KAH7092066.1"/>
    <property type="molecule type" value="Genomic_DNA"/>
</dbReference>
<organism evidence="8 9">
    <name type="scientific">Paraphoma chrysanthemicola</name>
    <dbReference type="NCBI Taxonomy" id="798071"/>
    <lineage>
        <taxon>Eukaryota</taxon>
        <taxon>Fungi</taxon>
        <taxon>Dikarya</taxon>
        <taxon>Ascomycota</taxon>
        <taxon>Pezizomycotina</taxon>
        <taxon>Dothideomycetes</taxon>
        <taxon>Pleosporomycetidae</taxon>
        <taxon>Pleosporales</taxon>
        <taxon>Pleosporineae</taxon>
        <taxon>Phaeosphaeriaceae</taxon>
        <taxon>Paraphoma</taxon>
    </lineage>
</organism>
<feature type="transmembrane region" description="Helical" evidence="7">
    <location>
        <begin position="465"/>
        <end position="485"/>
    </location>
</feature>
<feature type="compositionally biased region" description="Polar residues" evidence="6">
    <location>
        <begin position="577"/>
        <end position="591"/>
    </location>
</feature>
<dbReference type="Gene3D" id="1.20.58.340">
    <property type="entry name" value="Magnesium transport protein CorA, transmembrane region"/>
    <property type="match status" value="1"/>
</dbReference>
<feature type="coiled-coil region" evidence="5">
    <location>
        <begin position="395"/>
        <end position="422"/>
    </location>
</feature>
<evidence type="ECO:0000256" key="3">
    <source>
        <dbReference type="ARBA" id="ARBA00022989"/>
    </source>
</evidence>
<gene>
    <name evidence="8" type="ORF">FB567DRAFT_516403</name>
</gene>
<dbReference type="GO" id="GO:0046873">
    <property type="term" value="F:metal ion transmembrane transporter activity"/>
    <property type="evidence" value="ECO:0007669"/>
    <property type="project" value="InterPro"/>
</dbReference>
<reference evidence="8" key="1">
    <citation type="journal article" date="2021" name="Nat. Commun.">
        <title>Genetic determinants of endophytism in the Arabidopsis root mycobiome.</title>
        <authorList>
            <person name="Mesny F."/>
            <person name="Miyauchi S."/>
            <person name="Thiergart T."/>
            <person name="Pickel B."/>
            <person name="Atanasova L."/>
            <person name="Karlsson M."/>
            <person name="Huettel B."/>
            <person name="Barry K.W."/>
            <person name="Haridas S."/>
            <person name="Chen C."/>
            <person name="Bauer D."/>
            <person name="Andreopoulos W."/>
            <person name="Pangilinan J."/>
            <person name="LaButti K."/>
            <person name="Riley R."/>
            <person name="Lipzen A."/>
            <person name="Clum A."/>
            <person name="Drula E."/>
            <person name="Henrissat B."/>
            <person name="Kohler A."/>
            <person name="Grigoriev I.V."/>
            <person name="Martin F.M."/>
            <person name="Hacquard S."/>
        </authorList>
    </citation>
    <scope>NUCLEOTIDE SEQUENCE</scope>
    <source>
        <strain evidence="8">MPI-SDFR-AT-0120</strain>
    </source>
</reference>
<feature type="transmembrane region" description="Helical" evidence="7">
    <location>
        <begin position="505"/>
        <end position="528"/>
    </location>
</feature>
<keyword evidence="5" id="KW-0175">Coiled coil</keyword>
<evidence type="ECO:0000313" key="9">
    <source>
        <dbReference type="Proteomes" id="UP000813461"/>
    </source>
</evidence>
<feature type="compositionally biased region" description="Basic and acidic residues" evidence="6">
    <location>
        <begin position="561"/>
        <end position="576"/>
    </location>
</feature>
<keyword evidence="3 7" id="KW-1133">Transmembrane helix</keyword>
<sequence>MAITDESVLDRLQDDIRGRLYDLFGGMRDIYGTRNIHDKAISIDAPFLEEGPEVDFRGRLYAIYIKFFVAGVGSAVKESERGFARFSRVHVRCQPLQPEDHELQDFFESDGPPGDYDREVRNEMIAFEMRLFGMQCAREWGESSRTTPDRKQADYLDSSFDAINSAISQLYFLRNESLEIFLDRTFPGAATQEQSARSHISIISKAQDWTAMMLTYPGDKNLPGDLFIVNDLIQIKTYNHPIYYGWASTIAKEKFEPLRSLARSGAYMSIPYDIGPYLSDGMYAFASACVFHTFVENVVEDLTSNITDLAAEISRIEKDIQVGLQEEKLNYRDLQKLRGEFTACVQKLRSAHFEHHEAFLIEASDCIKSILPGAETNDWQPDYVRLDKATLRSYYEGLQALIEIVRAQLTDASAELQQKESLAIAQRGLEISENSWKISQQSLDISENSWKIAQATRKDSQTMRAIAFITMIFLPATFVSSFFGMNFFNGIPEKPGFDAARSFVWIYFTLAIPLTALVVGGFYFWEYLEERRTTQRKLNVVLRASSLHDWVVEEKKKAERDAREEMAQRKSSEGVSKESNNQEGERSNTTGAEAAETA</sequence>
<protein>
    <submittedName>
        <fullName evidence="8">Uncharacterized protein</fullName>
    </submittedName>
</protein>
<dbReference type="SUPFAM" id="SSF144083">
    <property type="entry name" value="Magnesium transport protein CorA, transmembrane region"/>
    <property type="match status" value="1"/>
</dbReference>
<evidence type="ECO:0000256" key="4">
    <source>
        <dbReference type="ARBA" id="ARBA00023136"/>
    </source>
</evidence>
<keyword evidence="4 7" id="KW-0472">Membrane</keyword>
<dbReference type="Proteomes" id="UP000813461">
    <property type="component" value="Unassembled WGS sequence"/>
</dbReference>
<keyword evidence="2 7" id="KW-0812">Transmembrane</keyword>
<feature type="region of interest" description="Disordered" evidence="6">
    <location>
        <begin position="561"/>
        <end position="598"/>
    </location>
</feature>
<dbReference type="OrthoDB" id="3800626at2759"/>
<dbReference type="InterPro" id="IPR002523">
    <property type="entry name" value="MgTranspt_CorA/ZnTranspt_ZntB"/>
</dbReference>
<dbReference type="Pfam" id="PF01544">
    <property type="entry name" value="CorA"/>
    <property type="match status" value="1"/>
</dbReference>
<evidence type="ECO:0000256" key="6">
    <source>
        <dbReference type="SAM" id="MobiDB-lite"/>
    </source>
</evidence>
<dbReference type="GO" id="GO:0016020">
    <property type="term" value="C:membrane"/>
    <property type="evidence" value="ECO:0007669"/>
    <property type="project" value="UniProtKB-SubCell"/>
</dbReference>
<evidence type="ECO:0000313" key="8">
    <source>
        <dbReference type="EMBL" id="KAH7092066.1"/>
    </source>
</evidence>
<proteinExistence type="predicted"/>
<dbReference type="InterPro" id="IPR045863">
    <property type="entry name" value="CorA_TM1_TM2"/>
</dbReference>
<evidence type="ECO:0000256" key="7">
    <source>
        <dbReference type="SAM" id="Phobius"/>
    </source>
</evidence>
<comment type="subcellular location">
    <subcellularLocation>
        <location evidence="1">Membrane</location>
        <topology evidence="1">Multi-pass membrane protein</topology>
    </subcellularLocation>
</comment>
<accession>A0A8K0RFE8</accession>
<evidence type="ECO:0000256" key="5">
    <source>
        <dbReference type="SAM" id="Coils"/>
    </source>
</evidence>
<comment type="caution">
    <text evidence="8">The sequence shown here is derived from an EMBL/GenBank/DDBJ whole genome shotgun (WGS) entry which is preliminary data.</text>
</comment>
<evidence type="ECO:0000256" key="1">
    <source>
        <dbReference type="ARBA" id="ARBA00004141"/>
    </source>
</evidence>
<name>A0A8K0RFE8_9PLEO</name>